<evidence type="ECO:0000256" key="3">
    <source>
        <dbReference type="ARBA" id="ARBA00022786"/>
    </source>
</evidence>
<evidence type="ECO:0000313" key="8">
    <source>
        <dbReference type="Proteomes" id="UP001141806"/>
    </source>
</evidence>
<organism evidence="7 8">
    <name type="scientific">Protea cynaroides</name>
    <dbReference type="NCBI Taxonomy" id="273540"/>
    <lineage>
        <taxon>Eukaryota</taxon>
        <taxon>Viridiplantae</taxon>
        <taxon>Streptophyta</taxon>
        <taxon>Embryophyta</taxon>
        <taxon>Tracheophyta</taxon>
        <taxon>Spermatophyta</taxon>
        <taxon>Magnoliopsida</taxon>
        <taxon>Proteales</taxon>
        <taxon>Proteaceae</taxon>
        <taxon>Protea</taxon>
    </lineage>
</organism>
<dbReference type="InterPro" id="IPR011009">
    <property type="entry name" value="Kinase-like_dom_sf"/>
</dbReference>
<dbReference type="EC" id="2.3.2.27" evidence="2"/>
<evidence type="ECO:0000256" key="2">
    <source>
        <dbReference type="ARBA" id="ARBA00012483"/>
    </source>
</evidence>
<dbReference type="GO" id="GO:0004672">
    <property type="term" value="F:protein kinase activity"/>
    <property type="evidence" value="ECO:0007669"/>
    <property type="project" value="InterPro"/>
</dbReference>
<dbReference type="PANTHER" id="PTHR45647">
    <property type="entry name" value="OS02G0152300 PROTEIN"/>
    <property type="match status" value="1"/>
</dbReference>
<dbReference type="OrthoDB" id="638289at2759"/>
<proteinExistence type="predicted"/>
<dbReference type="GO" id="GO:0061630">
    <property type="term" value="F:ubiquitin protein ligase activity"/>
    <property type="evidence" value="ECO:0007669"/>
    <property type="project" value="UniProtKB-EC"/>
</dbReference>
<sequence length="459" mass="51428">MDNIEKEIVELILQHSITKLVMGPAADRRYSRPAGTTPSPSPLDSPIIITGQPEQSGNRKFPKSARQSGGAKNVVQNLFRGAISSTTHTTRERAPSSLPKSQSEKEGLTNPADDPLGGPSFHIGETSMTRTLSSDCSQSSDGLFGLPISTSAPNLRDYRSDEEIEEELRILREQKSKLESQIADLDRMVAELVEKEVLSAGQQLVVIQKEIDALQKLRKEREEEFAREAKERKRRRVCKLAEAPTVLLSVLYLRNWVSNFELQPINDNRRRGFRNRLHPQNSEGQSSSDLQREDGTLPLPWKTRMRIAKEICSALIFLHRNEPQIVHGNLKPSNILLDFNFVSKLGDFGIANFITHDEENSCYTTTLFCIADIKGTIAYIDPEFLATGVLTAKADAYSFGVQFALDHGTLDSMLDASAGDWPLDQAKQLAQMALRCCEMSRKNRPNLELEVWKLLLLLD</sequence>
<dbReference type="PROSITE" id="PS50011">
    <property type="entry name" value="PROTEIN_KINASE_DOM"/>
    <property type="match status" value="1"/>
</dbReference>
<evidence type="ECO:0000256" key="4">
    <source>
        <dbReference type="SAM" id="Coils"/>
    </source>
</evidence>
<dbReference type="InterPro" id="IPR000719">
    <property type="entry name" value="Prot_kinase_dom"/>
</dbReference>
<evidence type="ECO:0000313" key="7">
    <source>
        <dbReference type="EMBL" id="KAJ4972602.1"/>
    </source>
</evidence>
<dbReference type="GO" id="GO:0005524">
    <property type="term" value="F:ATP binding"/>
    <property type="evidence" value="ECO:0007669"/>
    <property type="project" value="InterPro"/>
</dbReference>
<dbReference type="Proteomes" id="UP001141806">
    <property type="component" value="Unassembled WGS sequence"/>
</dbReference>
<feature type="region of interest" description="Disordered" evidence="5">
    <location>
        <begin position="28"/>
        <end position="139"/>
    </location>
</feature>
<name>A0A9Q0KL85_9MAGN</name>
<feature type="compositionally biased region" description="Polar residues" evidence="5">
    <location>
        <begin position="126"/>
        <end position="139"/>
    </location>
</feature>
<dbReference type="EMBL" id="JAMYWD010000004">
    <property type="protein sequence ID" value="KAJ4972602.1"/>
    <property type="molecule type" value="Genomic_DNA"/>
</dbReference>
<dbReference type="Pfam" id="PF00069">
    <property type="entry name" value="Pkinase"/>
    <property type="match status" value="1"/>
</dbReference>
<dbReference type="Gene3D" id="1.10.510.10">
    <property type="entry name" value="Transferase(Phosphotransferase) domain 1"/>
    <property type="match status" value="1"/>
</dbReference>
<feature type="domain" description="Protein kinase" evidence="6">
    <location>
        <begin position="133"/>
        <end position="459"/>
    </location>
</feature>
<feature type="compositionally biased region" description="Low complexity" evidence="5">
    <location>
        <begin position="36"/>
        <end position="50"/>
    </location>
</feature>
<dbReference type="SUPFAM" id="SSF56112">
    <property type="entry name" value="Protein kinase-like (PK-like)"/>
    <property type="match status" value="1"/>
</dbReference>
<feature type="coiled-coil region" evidence="4">
    <location>
        <begin position="161"/>
        <end position="234"/>
    </location>
</feature>
<feature type="region of interest" description="Disordered" evidence="5">
    <location>
        <begin position="271"/>
        <end position="294"/>
    </location>
</feature>
<comment type="caution">
    <text evidence="7">The sequence shown here is derived from an EMBL/GenBank/DDBJ whole genome shotgun (WGS) entry which is preliminary data.</text>
</comment>
<dbReference type="AlphaFoldDB" id="A0A9Q0KL85"/>
<feature type="compositionally biased region" description="Polar residues" evidence="5">
    <location>
        <begin position="278"/>
        <end position="289"/>
    </location>
</feature>
<accession>A0A9Q0KL85</accession>
<reference evidence="7" key="1">
    <citation type="journal article" date="2023" name="Plant J.">
        <title>The genome of the king protea, Protea cynaroides.</title>
        <authorList>
            <person name="Chang J."/>
            <person name="Duong T.A."/>
            <person name="Schoeman C."/>
            <person name="Ma X."/>
            <person name="Roodt D."/>
            <person name="Barker N."/>
            <person name="Li Z."/>
            <person name="Van de Peer Y."/>
            <person name="Mizrachi E."/>
        </authorList>
    </citation>
    <scope>NUCLEOTIDE SEQUENCE</scope>
    <source>
        <tissue evidence="7">Young leaves</tissue>
    </source>
</reference>
<dbReference type="InterPro" id="IPR051348">
    <property type="entry name" value="U-box_ubiquitin_ligases"/>
</dbReference>
<evidence type="ECO:0000256" key="5">
    <source>
        <dbReference type="SAM" id="MobiDB-lite"/>
    </source>
</evidence>
<gene>
    <name evidence="7" type="ORF">NE237_005776</name>
</gene>
<keyword evidence="3" id="KW-0833">Ubl conjugation pathway</keyword>
<dbReference type="PANTHER" id="PTHR45647:SF100">
    <property type="entry name" value="U-BOX DOMAIN-CONTAINING PROTEIN 33"/>
    <property type="match status" value="1"/>
</dbReference>
<evidence type="ECO:0000256" key="1">
    <source>
        <dbReference type="ARBA" id="ARBA00000900"/>
    </source>
</evidence>
<keyword evidence="4" id="KW-0175">Coiled coil</keyword>
<evidence type="ECO:0000259" key="6">
    <source>
        <dbReference type="PROSITE" id="PS50011"/>
    </source>
</evidence>
<keyword evidence="8" id="KW-1185">Reference proteome</keyword>
<comment type="catalytic activity">
    <reaction evidence="1">
        <text>S-ubiquitinyl-[E2 ubiquitin-conjugating enzyme]-L-cysteine + [acceptor protein]-L-lysine = [E2 ubiquitin-conjugating enzyme]-L-cysteine + N(6)-ubiquitinyl-[acceptor protein]-L-lysine.</text>
        <dbReference type="EC" id="2.3.2.27"/>
    </reaction>
</comment>
<protein>
    <recommendedName>
        <fullName evidence="2">RING-type E3 ubiquitin transferase</fullName>
        <ecNumber evidence="2">2.3.2.27</ecNumber>
    </recommendedName>
</protein>